<proteinExistence type="predicted"/>
<dbReference type="InterPro" id="IPR050879">
    <property type="entry name" value="Acyltransferase_3"/>
</dbReference>
<feature type="transmembrane region" description="Helical" evidence="1">
    <location>
        <begin position="12"/>
        <end position="30"/>
    </location>
</feature>
<reference evidence="3" key="1">
    <citation type="submission" date="2023-06" db="EMBL/GenBank/DDBJ databases">
        <authorList>
            <person name="Zhang S."/>
        </authorList>
    </citation>
    <scope>NUCLEOTIDE SEQUENCE</scope>
    <source>
        <strain evidence="3">SG2303</strain>
    </source>
</reference>
<keyword evidence="4" id="KW-1185">Reference proteome</keyword>
<feature type="transmembrane region" description="Helical" evidence="1">
    <location>
        <begin position="190"/>
        <end position="211"/>
    </location>
</feature>
<protein>
    <submittedName>
        <fullName evidence="3">Acyltransferase</fullName>
        <ecNumber evidence="3">2.3.-.-</ecNumber>
    </submittedName>
</protein>
<feature type="transmembrane region" description="Helical" evidence="1">
    <location>
        <begin position="280"/>
        <end position="299"/>
    </location>
</feature>
<feature type="transmembrane region" description="Helical" evidence="1">
    <location>
        <begin position="42"/>
        <end position="64"/>
    </location>
</feature>
<evidence type="ECO:0000313" key="4">
    <source>
        <dbReference type="Proteomes" id="UP001168540"/>
    </source>
</evidence>
<dbReference type="EC" id="2.3.-.-" evidence="3"/>
<dbReference type="PANTHER" id="PTHR23028">
    <property type="entry name" value="ACETYLTRANSFERASE"/>
    <property type="match status" value="1"/>
</dbReference>
<evidence type="ECO:0000313" key="3">
    <source>
        <dbReference type="EMBL" id="MDN0074841.1"/>
    </source>
</evidence>
<feature type="domain" description="Acyltransferase 3" evidence="2">
    <location>
        <begin position="8"/>
        <end position="334"/>
    </location>
</feature>
<accession>A0ABT7XM21</accession>
<dbReference type="PANTHER" id="PTHR23028:SF131">
    <property type="entry name" value="BLR2367 PROTEIN"/>
    <property type="match status" value="1"/>
</dbReference>
<keyword evidence="3" id="KW-0012">Acyltransferase</keyword>
<dbReference type="Proteomes" id="UP001168540">
    <property type="component" value="Unassembled WGS sequence"/>
</dbReference>
<sequence length="369" mass="40607">MNPKPTIQSIQALRGLAALLVVGFHFRSIAGPANQALADLLFSQGAIGVPLFFTISGFIVVYITEDHAQGLAGGRDFLVKRACRVLPLYYLVTLGGAGSSWDSLYETGRSMLFIPLGGTGGGPTYGYARLFVGWTLNYEIFFYLLTGLCIVVAGRWRWQVLLACLAALVLAPALYFGWNGLSTSAGYPFGNVYLAMITNPILLQFALGVLIGLWHRADPKRGMGYWGWGLAVAGPLFVWDYVTGRYNGHDLTGWGLICAALVLTLVMYERQRAVRWPPFLLFLGTISYSLYLMHEKVWFFCERLLPRLGIAKDTGGWPLLIAVAIVTLLVSMVTHKYIEQKLLGWMRAKLFGASRGGSERPRQPAPAGL</sequence>
<keyword evidence="3" id="KW-0808">Transferase</keyword>
<feature type="transmembrane region" description="Helical" evidence="1">
    <location>
        <begin position="223"/>
        <end position="239"/>
    </location>
</feature>
<dbReference type="GO" id="GO:0016746">
    <property type="term" value="F:acyltransferase activity"/>
    <property type="evidence" value="ECO:0007669"/>
    <property type="project" value="UniProtKB-KW"/>
</dbReference>
<evidence type="ECO:0000256" key="1">
    <source>
        <dbReference type="SAM" id="Phobius"/>
    </source>
</evidence>
<evidence type="ECO:0000259" key="2">
    <source>
        <dbReference type="Pfam" id="PF01757"/>
    </source>
</evidence>
<dbReference type="Pfam" id="PF01757">
    <property type="entry name" value="Acyl_transf_3"/>
    <property type="match status" value="1"/>
</dbReference>
<name>A0ABT7XM21_9NEIS</name>
<organism evidence="3 4">
    <name type="scientific">Crenobacter oryzisoli</name>
    <dbReference type="NCBI Taxonomy" id="3056844"/>
    <lineage>
        <taxon>Bacteria</taxon>
        <taxon>Pseudomonadati</taxon>
        <taxon>Pseudomonadota</taxon>
        <taxon>Betaproteobacteria</taxon>
        <taxon>Neisseriales</taxon>
        <taxon>Neisseriaceae</taxon>
        <taxon>Crenobacter</taxon>
    </lineage>
</organism>
<feature type="transmembrane region" description="Helical" evidence="1">
    <location>
        <begin position="319"/>
        <end position="338"/>
    </location>
</feature>
<gene>
    <name evidence="3" type="ORF">QU481_08035</name>
</gene>
<dbReference type="RefSeq" id="WP_289829424.1">
    <property type="nucleotide sequence ID" value="NZ_JAUEDK010000010.1"/>
</dbReference>
<feature type="transmembrane region" description="Helical" evidence="1">
    <location>
        <begin position="160"/>
        <end position="178"/>
    </location>
</feature>
<dbReference type="InterPro" id="IPR002656">
    <property type="entry name" value="Acyl_transf_3_dom"/>
</dbReference>
<keyword evidence="1" id="KW-1133">Transmembrane helix</keyword>
<keyword evidence="1" id="KW-0472">Membrane</keyword>
<feature type="transmembrane region" description="Helical" evidence="1">
    <location>
        <begin position="85"/>
        <end position="101"/>
    </location>
</feature>
<comment type="caution">
    <text evidence="3">The sequence shown here is derived from an EMBL/GenBank/DDBJ whole genome shotgun (WGS) entry which is preliminary data.</text>
</comment>
<keyword evidence="1" id="KW-0812">Transmembrane</keyword>
<feature type="transmembrane region" description="Helical" evidence="1">
    <location>
        <begin position="251"/>
        <end position="268"/>
    </location>
</feature>
<feature type="transmembrane region" description="Helical" evidence="1">
    <location>
        <begin position="131"/>
        <end position="153"/>
    </location>
</feature>
<dbReference type="EMBL" id="JAUEDK010000010">
    <property type="protein sequence ID" value="MDN0074841.1"/>
    <property type="molecule type" value="Genomic_DNA"/>
</dbReference>